<feature type="transmembrane region" description="Helical" evidence="1">
    <location>
        <begin position="93"/>
        <end position="113"/>
    </location>
</feature>
<proteinExistence type="predicted"/>
<reference evidence="2" key="1">
    <citation type="submission" date="2022-05" db="EMBL/GenBank/DDBJ databases">
        <authorList>
            <person name="Jo J.-H."/>
            <person name="Im W.-T."/>
        </authorList>
    </citation>
    <scope>NUCLEOTIDE SEQUENCE</scope>
    <source>
        <strain evidence="2">RB56-2</strain>
    </source>
</reference>
<accession>A0ABT0S651</accession>
<comment type="caution">
    <text evidence="2">The sequence shown here is derived from an EMBL/GenBank/DDBJ whole genome shotgun (WGS) entry which is preliminary data.</text>
</comment>
<dbReference type="Proteomes" id="UP001165383">
    <property type="component" value="Unassembled WGS sequence"/>
</dbReference>
<sequence>MRWLQGPPLTGRLALLCGIAATSAATATRFAIDDMVVGCEFTIFLPFVLLAALLLRWWLASLVALACALFFGFIFVGTPSAMLASHCFLPSSAMFLLASGTMIGFVMVARALFHAMHVPGEDESPGGIIFSLEDDKVWATWYGQGSPVLLGSASKVSSMMEDFLAQLAVGKRLNGNH</sequence>
<keyword evidence="1" id="KW-0812">Transmembrane</keyword>
<feature type="transmembrane region" description="Helical" evidence="1">
    <location>
        <begin position="35"/>
        <end position="55"/>
    </location>
</feature>
<evidence type="ECO:0000313" key="2">
    <source>
        <dbReference type="EMBL" id="MCL6739871.1"/>
    </source>
</evidence>
<keyword evidence="1" id="KW-0472">Membrane</keyword>
<gene>
    <name evidence="2" type="ORF">LZ518_01790</name>
</gene>
<dbReference type="EMBL" id="JAMGBB010000001">
    <property type="protein sequence ID" value="MCL6739871.1"/>
    <property type="molecule type" value="Genomic_DNA"/>
</dbReference>
<evidence type="ECO:0000256" key="1">
    <source>
        <dbReference type="SAM" id="Phobius"/>
    </source>
</evidence>
<protein>
    <submittedName>
        <fullName evidence="2">Uncharacterized protein</fullName>
    </submittedName>
</protein>
<feature type="transmembrane region" description="Helical" evidence="1">
    <location>
        <begin position="62"/>
        <end position="81"/>
    </location>
</feature>
<name>A0ABT0S651_9SPHN</name>
<keyword evidence="1" id="KW-1133">Transmembrane helix</keyword>
<organism evidence="2 3">
    <name type="scientific">Sphingomonas brevis</name>
    <dbReference type="NCBI Taxonomy" id="2908206"/>
    <lineage>
        <taxon>Bacteria</taxon>
        <taxon>Pseudomonadati</taxon>
        <taxon>Pseudomonadota</taxon>
        <taxon>Alphaproteobacteria</taxon>
        <taxon>Sphingomonadales</taxon>
        <taxon>Sphingomonadaceae</taxon>
        <taxon>Sphingomonas</taxon>
    </lineage>
</organism>
<dbReference type="RefSeq" id="WP_249914337.1">
    <property type="nucleotide sequence ID" value="NZ_JAMGBB010000001.1"/>
</dbReference>
<keyword evidence="3" id="KW-1185">Reference proteome</keyword>
<evidence type="ECO:0000313" key="3">
    <source>
        <dbReference type="Proteomes" id="UP001165383"/>
    </source>
</evidence>